<proteinExistence type="predicted"/>
<dbReference type="PANTHER" id="PTHR36503:SF1">
    <property type="entry name" value="BLR2520 PROTEIN"/>
    <property type="match status" value="1"/>
</dbReference>
<dbReference type="EMBL" id="WMBB01000004">
    <property type="protein sequence ID" value="MTE13102.1"/>
    <property type="molecule type" value="Genomic_DNA"/>
</dbReference>
<reference evidence="2 3" key="1">
    <citation type="submission" date="2019-11" db="EMBL/GenBank/DDBJ databases">
        <title>Nocardia sp. nov. CT2-14 isolated from soil.</title>
        <authorList>
            <person name="Kanchanasin P."/>
            <person name="Tanasupawat S."/>
            <person name="Yuki M."/>
            <person name="Kudo T."/>
        </authorList>
    </citation>
    <scope>NUCLEOTIDE SEQUENCE [LARGE SCALE GENOMIC DNA]</scope>
    <source>
        <strain evidence="2 3">CT2-14</strain>
    </source>
</reference>
<keyword evidence="3" id="KW-1185">Reference proteome</keyword>
<evidence type="ECO:0000313" key="2">
    <source>
        <dbReference type="EMBL" id="MTE13102.1"/>
    </source>
</evidence>
<gene>
    <name evidence="2" type="ORF">GLP40_09980</name>
</gene>
<evidence type="ECO:0000313" key="3">
    <source>
        <dbReference type="Proteomes" id="UP000432464"/>
    </source>
</evidence>
<dbReference type="InterPro" id="IPR029068">
    <property type="entry name" value="Glyas_Bleomycin-R_OHBP_Dase"/>
</dbReference>
<accession>A0A6I3KT04</accession>
<dbReference type="PANTHER" id="PTHR36503">
    <property type="entry name" value="BLR2520 PROTEIN"/>
    <property type="match status" value="1"/>
</dbReference>
<protein>
    <submittedName>
        <fullName evidence="2">Glyoxalase</fullName>
    </submittedName>
</protein>
<dbReference type="Pfam" id="PF18029">
    <property type="entry name" value="Glyoxalase_6"/>
    <property type="match status" value="1"/>
</dbReference>
<dbReference type="SUPFAM" id="SSF54593">
    <property type="entry name" value="Glyoxalase/Bleomycin resistance protein/Dihydroxybiphenyl dioxygenase"/>
    <property type="match status" value="2"/>
</dbReference>
<sequence length="207" mass="21750">MTFIENITLDVADTEAAAEFYRTAFGLDSQLRFRATQEPTTGFRGYTLSLTVAQPADADAYLDAALAAGATSLKAAAKSMWGYGGVVQAPDGAIWKVATSSKKNTGPAVKRFDSMVLLLGVSNIAASKRFYVDHGLPVSKSFGPMYVEFDTGSGPIKLALYKRRALAKDAGVSSDGTGSHRLIIGGGAAFTDPDGFAWEAAPQPAAR</sequence>
<dbReference type="Proteomes" id="UP000432464">
    <property type="component" value="Unassembled WGS sequence"/>
</dbReference>
<comment type="caution">
    <text evidence="2">The sequence shown here is derived from an EMBL/GenBank/DDBJ whole genome shotgun (WGS) entry which is preliminary data.</text>
</comment>
<dbReference type="RefSeq" id="WP_154787556.1">
    <property type="nucleotide sequence ID" value="NZ_WMBB01000004.1"/>
</dbReference>
<feature type="domain" description="Glyoxalase-like" evidence="1">
    <location>
        <begin position="7"/>
        <end position="93"/>
    </location>
</feature>
<dbReference type="AlphaFoldDB" id="A0A6I3KT04"/>
<dbReference type="Gene3D" id="3.10.180.10">
    <property type="entry name" value="2,3-Dihydroxybiphenyl 1,2-Dioxygenase, domain 1"/>
    <property type="match status" value="2"/>
</dbReference>
<name>A0A6I3KT04_9NOCA</name>
<evidence type="ECO:0000259" key="1">
    <source>
        <dbReference type="Pfam" id="PF18029"/>
    </source>
</evidence>
<dbReference type="InterPro" id="IPR041581">
    <property type="entry name" value="Glyoxalase_6"/>
</dbReference>
<organism evidence="2 3">
    <name type="scientific">Nocardia aurantiaca</name>
    <dbReference type="NCBI Taxonomy" id="2675850"/>
    <lineage>
        <taxon>Bacteria</taxon>
        <taxon>Bacillati</taxon>
        <taxon>Actinomycetota</taxon>
        <taxon>Actinomycetes</taxon>
        <taxon>Mycobacteriales</taxon>
        <taxon>Nocardiaceae</taxon>
        <taxon>Nocardia</taxon>
    </lineage>
</organism>